<dbReference type="PANTHER" id="PTHR46796">
    <property type="entry name" value="HTH-TYPE TRANSCRIPTIONAL ACTIVATOR RHAS-RELATED"/>
    <property type="match status" value="1"/>
</dbReference>
<dbReference type="GO" id="GO:0003700">
    <property type="term" value="F:DNA-binding transcription factor activity"/>
    <property type="evidence" value="ECO:0007669"/>
    <property type="project" value="InterPro"/>
</dbReference>
<dbReference type="InterPro" id="IPR009057">
    <property type="entry name" value="Homeodomain-like_sf"/>
</dbReference>
<dbReference type="EMBL" id="FTOR01000002">
    <property type="protein sequence ID" value="SIS97731.1"/>
    <property type="molecule type" value="Genomic_DNA"/>
</dbReference>
<dbReference type="InterPro" id="IPR050204">
    <property type="entry name" value="AraC_XylS_family_regulators"/>
</dbReference>
<evidence type="ECO:0000256" key="1">
    <source>
        <dbReference type="ARBA" id="ARBA00023015"/>
    </source>
</evidence>
<dbReference type="Proteomes" id="UP000186917">
    <property type="component" value="Unassembled WGS sequence"/>
</dbReference>
<dbReference type="Pfam" id="PF22200">
    <property type="entry name" value="ExsA_N"/>
    <property type="match status" value="1"/>
</dbReference>
<dbReference type="SUPFAM" id="SSF51215">
    <property type="entry name" value="Regulatory protein AraC"/>
    <property type="match status" value="1"/>
</dbReference>
<gene>
    <name evidence="5" type="ORF">SAMN05421788_102442</name>
</gene>
<dbReference type="InterPro" id="IPR054015">
    <property type="entry name" value="ExsA-like_N"/>
</dbReference>
<name>A0A1N7NHJ3_9BACT</name>
<dbReference type="STRING" id="477680.SAMN05421788_102442"/>
<dbReference type="GO" id="GO:0043565">
    <property type="term" value="F:sequence-specific DNA binding"/>
    <property type="evidence" value="ECO:0007669"/>
    <property type="project" value="InterPro"/>
</dbReference>
<sequence>MKADKIVSCYIGPQISPEQFVEEHFFLYLIKGTMHGYDGHKHYTLKAGECCVVKKNHLVRYNKLPENDHFEKTVVILDKTFLQQFAQRHPQQPVSNTSHAAFVPISKNEMLPAFLQSLSAYLDKDGKIDPVFANVKREELLLILLKYHPALAHTLFDFGAPEKIDLEAFMNRNFRFNVAVQRFAYLTGRSLTSFKKEFEQIFNTTPSRWLVQKRLQEAYFLMDKKGRSASDVYLEVGFEDLSHFSFAFKKQFGFAPTKLKAQHQ</sequence>
<keyword evidence="3" id="KW-0804">Transcription</keyword>
<evidence type="ECO:0000256" key="2">
    <source>
        <dbReference type="ARBA" id="ARBA00023125"/>
    </source>
</evidence>
<proteinExistence type="predicted"/>
<keyword evidence="6" id="KW-1185">Reference proteome</keyword>
<dbReference type="SUPFAM" id="SSF46689">
    <property type="entry name" value="Homeodomain-like"/>
    <property type="match status" value="1"/>
</dbReference>
<evidence type="ECO:0000256" key="3">
    <source>
        <dbReference type="ARBA" id="ARBA00023163"/>
    </source>
</evidence>
<evidence type="ECO:0000313" key="5">
    <source>
        <dbReference type="EMBL" id="SIS97731.1"/>
    </source>
</evidence>
<keyword evidence="2 5" id="KW-0238">DNA-binding</keyword>
<dbReference type="PROSITE" id="PS01124">
    <property type="entry name" value="HTH_ARAC_FAMILY_2"/>
    <property type="match status" value="1"/>
</dbReference>
<feature type="domain" description="HTH araC/xylS-type" evidence="4">
    <location>
        <begin position="164"/>
        <end position="262"/>
    </location>
</feature>
<protein>
    <submittedName>
        <fullName evidence="5">AraC-type DNA-binding protein</fullName>
    </submittedName>
</protein>
<dbReference type="Gene3D" id="1.10.10.60">
    <property type="entry name" value="Homeodomain-like"/>
    <property type="match status" value="1"/>
</dbReference>
<accession>A0A1N7NHJ3</accession>
<dbReference type="InterPro" id="IPR018060">
    <property type="entry name" value="HTH_AraC"/>
</dbReference>
<dbReference type="OrthoDB" id="4480133at2"/>
<reference evidence="6" key="1">
    <citation type="submission" date="2017-01" db="EMBL/GenBank/DDBJ databases">
        <authorList>
            <person name="Varghese N."/>
            <person name="Submissions S."/>
        </authorList>
    </citation>
    <scope>NUCLEOTIDE SEQUENCE [LARGE SCALE GENOMIC DNA]</scope>
    <source>
        <strain evidence="6">DSM 21054</strain>
    </source>
</reference>
<dbReference type="AlphaFoldDB" id="A0A1N7NHJ3"/>
<dbReference type="SMART" id="SM00342">
    <property type="entry name" value="HTH_ARAC"/>
    <property type="match status" value="1"/>
</dbReference>
<dbReference type="InterPro" id="IPR037923">
    <property type="entry name" value="HTH-like"/>
</dbReference>
<dbReference type="Pfam" id="PF12833">
    <property type="entry name" value="HTH_18"/>
    <property type="match status" value="1"/>
</dbReference>
<evidence type="ECO:0000313" key="6">
    <source>
        <dbReference type="Proteomes" id="UP000186917"/>
    </source>
</evidence>
<evidence type="ECO:0000259" key="4">
    <source>
        <dbReference type="PROSITE" id="PS01124"/>
    </source>
</evidence>
<organism evidence="5 6">
    <name type="scientific">Filimonas lacunae</name>
    <dbReference type="NCBI Taxonomy" id="477680"/>
    <lineage>
        <taxon>Bacteria</taxon>
        <taxon>Pseudomonadati</taxon>
        <taxon>Bacteroidota</taxon>
        <taxon>Chitinophagia</taxon>
        <taxon>Chitinophagales</taxon>
        <taxon>Chitinophagaceae</taxon>
        <taxon>Filimonas</taxon>
    </lineage>
</organism>
<keyword evidence="1" id="KW-0805">Transcription regulation</keyword>
<dbReference type="PANTHER" id="PTHR46796:SF6">
    <property type="entry name" value="ARAC SUBFAMILY"/>
    <property type="match status" value="1"/>
</dbReference>